<organism evidence="1 2">
    <name type="scientific">Lyophyllum shimeji</name>
    <name type="common">Hon-shimeji</name>
    <name type="synonym">Tricholoma shimeji</name>
    <dbReference type="NCBI Taxonomy" id="47721"/>
    <lineage>
        <taxon>Eukaryota</taxon>
        <taxon>Fungi</taxon>
        <taxon>Dikarya</taxon>
        <taxon>Basidiomycota</taxon>
        <taxon>Agaricomycotina</taxon>
        <taxon>Agaricomycetes</taxon>
        <taxon>Agaricomycetidae</taxon>
        <taxon>Agaricales</taxon>
        <taxon>Tricholomatineae</taxon>
        <taxon>Lyophyllaceae</taxon>
        <taxon>Lyophyllum</taxon>
    </lineage>
</organism>
<gene>
    <name evidence="1" type="ORF">LshimejAT787_0700130</name>
</gene>
<evidence type="ECO:0000313" key="2">
    <source>
        <dbReference type="Proteomes" id="UP001063166"/>
    </source>
</evidence>
<protein>
    <submittedName>
        <fullName evidence="1">Uncharacterized protein</fullName>
    </submittedName>
</protein>
<proteinExistence type="predicted"/>
<keyword evidence="2" id="KW-1185">Reference proteome</keyword>
<dbReference type="EMBL" id="BRPK01000007">
    <property type="protein sequence ID" value="GLB39503.1"/>
    <property type="molecule type" value="Genomic_DNA"/>
</dbReference>
<dbReference type="AlphaFoldDB" id="A0A9P3UNB5"/>
<name>A0A9P3UNB5_LYOSH</name>
<reference evidence="1" key="1">
    <citation type="submission" date="2022-07" db="EMBL/GenBank/DDBJ databases">
        <title>The genome of Lyophyllum shimeji provides insight into the initial evolution of ectomycorrhizal fungal genome.</title>
        <authorList>
            <person name="Kobayashi Y."/>
            <person name="Shibata T."/>
            <person name="Hirakawa H."/>
            <person name="Shigenobu S."/>
            <person name="Nishiyama T."/>
            <person name="Yamada A."/>
            <person name="Hasebe M."/>
            <person name="Kawaguchi M."/>
        </authorList>
    </citation>
    <scope>NUCLEOTIDE SEQUENCE</scope>
    <source>
        <strain evidence="1">AT787</strain>
    </source>
</reference>
<evidence type="ECO:0000313" key="1">
    <source>
        <dbReference type="EMBL" id="GLB39503.1"/>
    </source>
</evidence>
<comment type="caution">
    <text evidence="1">The sequence shown here is derived from an EMBL/GenBank/DDBJ whole genome shotgun (WGS) entry which is preliminary data.</text>
</comment>
<sequence length="240" mass="25756">MLLLRQPALLCGRLHRMQPPAFQFSPNTIQDPRFSLREDDRIEMLIYAECAHEGRIAFTRSMGGIRDGCTTLNEFDGTRIKVGSSAIELSSVPKPAEANTVCKELMTPRGGSGTPAIHSFINGLERSHARSASSPALQDSVDVGNGELVRRPIGGARTRLPVLKIATTTREAGDARSGVLKAVDACGATNLEEVLITGRDLVGFGREAGNGALTLAILPQIEDDSFNERKSKFASGRARG</sequence>
<accession>A0A9P3UNB5</accession>
<dbReference type="Proteomes" id="UP001063166">
    <property type="component" value="Unassembled WGS sequence"/>
</dbReference>